<comment type="caution">
    <text evidence="1">The sequence shown here is derived from an EMBL/GenBank/DDBJ whole genome shotgun (WGS) entry which is preliminary data.</text>
</comment>
<dbReference type="GeneID" id="87613321"/>
<name>A0A4Y3PPV5_BREPA</name>
<keyword evidence="2" id="KW-1185">Reference proteome</keyword>
<dbReference type="Proteomes" id="UP000316882">
    <property type="component" value="Unassembled WGS sequence"/>
</dbReference>
<proteinExistence type="predicted"/>
<protein>
    <submittedName>
        <fullName evidence="1">Uncharacterized protein</fullName>
    </submittedName>
</protein>
<dbReference type="EMBL" id="BJMH01000007">
    <property type="protein sequence ID" value="GEB32381.1"/>
    <property type="molecule type" value="Genomic_DNA"/>
</dbReference>
<organism evidence="1 2">
    <name type="scientific">Brevibacillus parabrevis</name>
    <dbReference type="NCBI Taxonomy" id="54914"/>
    <lineage>
        <taxon>Bacteria</taxon>
        <taxon>Bacillati</taxon>
        <taxon>Bacillota</taxon>
        <taxon>Bacilli</taxon>
        <taxon>Bacillales</taxon>
        <taxon>Paenibacillaceae</taxon>
        <taxon>Brevibacillus</taxon>
    </lineage>
</organism>
<evidence type="ECO:0000313" key="2">
    <source>
        <dbReference type="Proteomes" id="UP000316882"/>
    </source>
</evidence>
<evidence type="ECO:0000313" key="1">
    <source>
        <dbReference type="EMBL" id="GEB32381.1"/>
    </source>
</evidence>
<dbReference type="AlphaFoldDB" id="A0A4Y3PPV5"/>
<accession>A0A4Y3PPV5</accession>
<sequence length="73" mass="8793">MASLDFLERKLLKIIAETDPVRLKRQWVSRHAEPFPEIEQRKRIALLLRRLDKLPASKREEVRDLLNQFNWNG</sequence>
<reference evidence="1 2" key="1">
    <citation type="submission" date="2019-06" db="EMBL/GenBank/DDBJ databases">
        <title>Whole genome shotgun sequence of Brevibacillus parabrevis NBRC 12334.</title>
        <authorList>
            <person name="Hosoyama A."/>
            <person name="Uohara A."/>
            <person name="Ohji S."/>
            <person name="Ichikawa N."/>
        </authorList>
    </citation>
    <scope>NUCLEOTIDE SEQUENCE [LARGE SCALE GENOMIC DNA]</scope>
    <source>
        <strain evidence="1 2">NBRC 12334</strain>
    </source>
</reference>
<dbReference type="RefSeq" id="WP_122963324.1">
    <property type="nucleotide sequence ID" value="NZ_BJMH01000007.1"/>
</dbReference>
<gene>
    <name evidence="1" type="ORF">BPA01_19610</name>
</gene>